<dbReference type="AlphaFoldDB" id="A0A6J4RT08"/>
<protein>
    <submittedName>
        <fullName evidence="2">CDP-diacylglycerol--serine O-phosphatidyltransferase @ Archaetidylserine synthase</fullName>
        <ecNumber evidence="2">2.7.8.38</ecNumber>
        <ecNumber evidence="2">2.7.8.8</ecNumber>
    </submittedName>
</protein>
<gene>
    <name evidence="2" type="ORF">AVDCRST_MAG39-152</name>
</gene>
<keyword evidence="2" id="KW-0808">Transferase</keyword>
<evidence type="ECO:0000313" key="2">
    <source>
        <dbReference type="EMBL" id="CAA9480887.1"/>
    </source>
</evidence>
<feature type="compositionally biased region" description="Basic residues" evidence="1">
    <location>
        <begin position="13"/>
        <end position="27"/>
    </location>
</feature>
<organism evidence="2">
    <name type="scientific">uncultured Sphingomonadaceae bacterium</name>
    <dbReference type="NCBI Taxonomy" id="169976"/>
    <lineage>
        <taxon>Bacteria</taxon>
        <taxon>Pseudomonadati</taxon>
        <taxon>Pseudomonadota</taxon>
        <taxon>Alphaproteobacteria</taxon>
        <taxon>Sphingomonadales</taxon>
        <taxon>Sphingomonadaceae</taxon>
        <taxon>environmental samples</taxon>
    </lineage>
</organism>
<name>A0A6J4RT08_9SPHN</name>
<accession>A0A6J4RT08</accession>
<feature type="region of interest" description="Disordered" evidence="1">
    <location>
        <begin position="123"/>
        <end position="148"/>
    </location>
</feature>
<sequence>ERAAHGAPAARHPNARARAQRGHRAGAVRRTDGRALRHRRAMGAGADRHRAGGRTRRDGRADRADAERAEPVRGRTRLLVGRDRLWRVAGNRHLSLVPVGRAAPGLVLRPRLCGVRGAATGALQRADRRGGPTAQARRIPDWGPRAGRGGAADAAGLYLAMERRTRRPWSAPRGAALAVADRGVDGADRLSDDLQRGDLRLGLAAPPPEPAHVRLIIRGADRCRSAGRTLDHPDVVRGALRPADSVRDAVLRPRQAAADWAGAAGARDANCGTRL</sequence>
<reference evidence="2" key="1">
    <citation type="submission" date="2020-02" db="EMBL/GenBank/DDBJ databases">
        <authorList>
            <person name="Meier V. D."/>
        </authorList>
    </citation>
    <scope>NUCLEOTIDE SEQUENCE</scope>
    <source>
        <strain evidence="2">AVDCRST_MAG39</strain>
    </source>
</reference>
<feature type="region of interest" description="Disordered" evidence="1">
    <location>
        <begin position="1"/>
        <end position="69"/>
    </location>
</feature>
<dbReference type="GO" id="GO:0003882">
    <property type="term" value="F:CDP-diacylglycerol-serine O-phosphatidyltransferase activity"/>
    <property type="evidence" value="ECO:0007669"/>
    <property type="project" value="UniProtKB-EC"/>
</dbReference>
<evidence type="ECO:0000256" key="1">
    <source>
        <dbReference type="SAM" id="MobiDB-lite"/>
    </source>
</evidence>
<feature type="compositionally biased region" description="Low complexity" evidence="1">
    <location>
        <begin position="1"/>
        <end position="12"/>
    </location>
</feature>
<dbReference type="EC" id="2.7.8.38" evidence="2"/>
<feature type="non-terminal residue" evidence="2">
    <location>
        <position position="275"/>
    </location>
</feature>
<dbReference type="EC" id="2.7.8.8" evidence="2"/>
<dbReference type="EMBL" id="CADCVW010000010">
    <property type="protein sequence ID" value="CAA9480887.1"/>
    <property type="molecule type" value="Genomic_DNA"/>
</dbReference>
<proteinExistence type="predicted"/>
<dbReference type="GO" id="GO:0043761">
    <property type="term" value="F:archaetidylserine synthase activity"/>
    <property type="evidence" value="ECO:0007669"/>
    <property type="project" value="UniProtKB-EC"/>
</dbReference>
<feature type="compositionally biased region" description="Basic and acidic residues" evidence="1">
    <location>
        <begin position="46"/>
        <end position="69"/>
    </location>
</feature>
<feature type="non-terminal residue" evidence="2">
    <location>
        <position position="1"/>
    </location>
</feature>